<dbReference type="PROSITE" id="PS50297">
    <property type="entry name" value="ANK_REP_REGION"/>
    <property type="match status" value="3"/>
</dbReference>
<dbReference type="STRING" id="5722.A2DP86"/>
<evidence type="ECO:0000313" key="2">
    <source>
        <dbReference type="EMBL" id="EAY17786.1"/>
    </source>
</evidence>
<keyword evidence="3" id="KW-1185">Reference proteome</keyword>
<dbReference type="PRINTS" id="PR01415">
    <property type="entry name" value="ANKYRIN"/>
</dbReference>
<accession>A2DP86</accession>
<dbReference type="KEGG" id="tva:4775806"/>
<gene>
    <name evidence="2" type="ORF">TVAG_016160</name>
</gene>
<reference evidence="2" key="1">
    <citation type="submission" date="2006-10" db="EMBL/GenBank/DDBJ databases">
        <authorList>
            <person name="Amadeo P."/>
            <person name="Zhao Q."/>
            <person name="Wortman J."/>
            <person name="Fraser-Liggett C."/>
            <person name="Carlton J."/>
        </authorList>
    </citation>
    <scope>NUCLEOTIDE SEQUENCE</scope>
    <source>
        <strain evidence="2">G3</strain>
    </source>
</reference>
<dbReference type="Pfam" id="PF13637">
    <property type="entry name" value="Ank_4"/>
    <property type="match status" value="1"/>
</dbReference>
<dbReference type="SMR" id="A2DP86"/>
<dbReference type="RefSeq" id="XP_001329921.1">
    <property type="nucleotide sequence ID" value="XM_001329886.1"/>
</dbReference>
<dbReference type="SMART" id="SM00248">
    <property type="entry name" value="ANK"/>
    <property type="match status" value="4"/>
</dbReference>
<name>A2DP86_TRIV3</name>
<protein>
    <submittedName>
        <fullName evidence="2">Uncharacterized protein</fullName>
    </submittedName>
</protein>
<dbReference type="PROSITE" id="PS50088">
    <property type="entry name" value="ANK_REPEAT"/>
    <property type="match status" value="3"/>
</dbReference>
<proteinExistence type="predicted"/>
<dbReference type="Gene3D" id="1.25.40.20">
    <property type="entry name" value="Ankyrin repeat-containing domain"/>
    <property type="match status" value="2"/>
</dbReference>
<dbReference type="eggNOG" id="KOG0192">
    <property type="taxonomic scope" value="Eukaryota"/>
</dbReference>
<dbReference type="OrthoDB" id="194358at2759"/>
<organism evidence="2 3">
    <name type="scientific">Trichomonas vaginalis (strain ATCC PRA-98 / G3)</name>
    <dbReference type="NCBI Taxonomy" id="412133"/>
    <lineage>
        <taxon>Eukaryota</taxon>
        <taxon>Metamonada</taxon>
        <taxon>Parabasalia</taxon>
        <taxon>Trichomonadida</taxon>
        <taxon>Trichomonadidae</taxon>
        <taxon>Trichomonas</taxon>
    </lineage>
</organism>
<feature type="repeat" description="ANK" evidence="1">
    <location>
        <begin position="97"/>
        <end position="129"/>
    </location>
</feature>
<feature type="repeat" description="ANK" evidence="1">
    <location>
        <begin position="130"/>
        <end position="157"/>
    </location>
</feature>
<dbReference type="InterPro" id="IPR036770">
    <property type="entry name" value="Ankyrin_rpt-contain_sf"/>
</dbReference>
<evidence type="ECO:0000313" key="3">
    <source>
        <dbReference type="Proteomes" id="UP000001542"/>
    </source>
</evidence>
<dbReference type="PANTHER" id="PTHR24182">
    <property type="entry name" value="ANKYRIN REPEAT AND SOCS BOX CONTAINING 4"/>
    <property type="match status" value="1"/>
</dbReference>
<dbReference type="PANTHER" id="PTHR24182:SF13">
    <property type="entry name" value="LD18443P"/>
    <property type="match status" value="1"/>
</dbReference>
<evidence type="ECO:0000256" key="1">
    <source>
        <dbReference type="PROSITE-ProRule" id="PRU00023"/>
    </source>
</evidence>
<dbReference type="Proteomes" id="UP000001542">
    <property type="component" value="Unassembled WGS sequence"/>
</dbReference>
<dbReference type="EMBL" id="DS113226">
    <property type="protein sequence ID" value="EAY17786.1"/>
    <property type="molecule type" value="Genomic_DNA"/>
</dbReference>
<dbReference type="VEuPathDB" id="TrichDB:TVAG_016160"/>
<reference evidence="2" key="2">
    <citation type="journal article" date="2007" name="Science">
        <title>Draft genome sequence of the sexually transmitted pathogen Trichomonas vaginalis.</title>
        <authorList>
            <person name="Carlton J.M."/>
            <person name="Hirt R.P."/>
            <person name="Silva J.C."/>
            <person name="Delcher A.L."/>
            <person name="Schatz M."/>
            <person name="Zhao Q."/>
            <person name="Wortman J.R."/>
            <person name="Bidwell S.L."/>
            <person name="Alsmark U.C.M."/>
            <person name="Besteiro S."/>
            <person name="Sicheritz-Ponten T."/>
            <person name="Noel C.J."/>
            <person name="Dacks J.B."/>
            <person name="Foster P.G."/>
            <person name="Simillion C."/>
            <person name="Van de Peer Y."/>
            <person name="Miranda-Saavedra D."/>
            <person name="Barton G.J."/>
            <person name="Westrop G.D."/>
            <person name="Mueller S."/>
            <person name="Dessi D."/>
            <person name="Fiori P.L."/>
            <person name="Ren Q."/>
            <person name="Paulsen I."/>
            <person name="Zhang H."/>
            <person name="Bastida-Corcuera F.D."/>
            <person name="Simoes-Barbosa A."/>
            <person name="Brown M.T."/>
            <person name="Hayes R.D."/>
            <person name="Mukherjee M."/>
            <person name="Okumura C.Y."/>
            <person name="Schneider R."/>
            <person name="Smith A.J."/>
            <person name="Vanacova S."/>
            <person name="Villalvazo M."/>
            <person name="Haas B.J."/>
            <person name="Pertea M."/>
            <person name="Feldblyum T.V."/>
            <person name="Utterback T.R."/>
            <person name="Shu C.L."/>
            <person name="Osoegawa K."/>
            <person name="de Jong P.J."/>
            <person name="Hrdy I."/>
            <person name="Horvathova L."/>
            <person name="Zubacova Z."/>
            <person name="Dolezal P."/>
            <person name="Malik S.B."/>
            <person name="Logsdon J.M. Jr."/>
            <person name="Henze K."/>
            <person name="Gupta A."/>
            <person name="Wang C.C."/>
            <person name="Dunne R.L."/>
            <person name="Upcroft J.A."/>
            <person name="Upcroft P."/>
            <person name="White O."/>
            <person name="Salzberg S.L."/>
            <person name="Tang P."/>
            <person name="Chiu C.-H."/>
            <person name="Lee Y.-S."/>
            <person name="Embley T.M."/>
            <person name="Coombs G.H."/>
            <person name="Mottram J.C."/>
            <person name="Tachezy J."/>
            <person name="Fraser-Liggett C.M."/>
            <person name="Johnson P.J."/>
        </authorList>
    </citation>
    <scope>NUCLEOTIDE SEQUENCE [LARGE SCALE GENOMIC DNA]</scope>
    <source>
        <strain evidence="2">G3</strain>
    </source>
</reference>
<dbReference type="InterPro" id="IPR002110">
    <property type="entry name" value="Ankyrin_rpt"/>
</dbReference>
<dbReference type="AlphaFoldDB" id="A2DP86"/>
<feature type="repeat" description="ANK" evidence="1">
    <location>
        <begin position="64"/>
        <end position="96"/>
    </location>
</feature>
<dbReference type="SUPFAM" id="SSF48403">
    <property type="entry name" value="Ankyrin repeat"/>
    <property type="match status" value="1"/>
</dbReference>
<dbReference type="InParanoid" id="A2DP86"/>
<sequence>MNEYHLEIVLEYCGLYKNLESFLVYFDQTNDINKCFVYSAIFDTPSLLEYLLSHGASINEKDKYGGTALHFAGQNNCKETAEVLISHGANINEKTNNGETALHFAAKYNSKETAEVLISHGANINEKTNNGETALHIAARYNSKETAEFLISHGAKK</sequence>
<keyword evidence="1" id="KW-0040">ANK repeat</keyword>
<dbReference type="VEuPathDB" id="TrichDB:TVAGG3_0910480"/>
<dbReference type="Pfam" id="PF12796">
    <property type="entry name" value="Ank_2"/>
    <property type="match status" value="1"/>
</dbReference>